<dbReference type="RefSeq" id="WP_051879815.1">
    <property type="nucleotide sequence ID" value="NZ_JBHLVV010000029.1"/>
</dbReference>
<dbReference type="OrthoDB" id="883593at2"/>
<keyword evidence="3" id="KW-1185">Reference proteome</keyword>
<reference evidence="2 3" key="1">
    <citation type="journal article" date="2006" name="Int. J. Syst. Evol. Microbiol.">
        <title>Chryseobacterium hispanicum sp. nov., isolated from the drinking water distribution system of Sevilla, Spain.</title>
        <authorList>
            <person name="Gallego V."/>
            <person name="Garcia M.T."/>
            <person name="Ventosa A."/>
        </authorList>
    </citation>
    <scope>NUCLEOTIDE SEQUENCE [LARGE SCALE GENOMIC DNA]</scope>
    <source>
        <strain evidence="2 3">KCTC 22104</strain>
    </source>
</reference>
<evidence type="ECO:0000256" key="1">
    <source>
        <dbReference type="SAM" id="SignalP"/>
    </source>
</evidence>
<feature type="chain" id="PRO_5017743791" description="TonB C-terminal domain-containing protein" evidence="1">
    <location>
        <begin position="22"/>
        <end position="167"/>
    </location>
</feature>
<comment type="caution">
    <text evidence="2">The sequence shown here is derived from an EMBL/GenBank/DDBJ whole genome shotgun (WGS) entry which is preliminary data.</text>
</comment>
<name>A0A3D9D1K3_9FLAO</name>
<proteinExistence type="predicted"/>
<dbReference type="PROSITE" id="PS51257">
    <property type="entry name" value="PROKAR_LIPOPROTEIN"/>
    <property type="match status" value="1"/>
</dbReference>
<keyword evidence="1" id="KW-0732">Signal</keyword>
<organism evidence="2 3">
    <name type="scientific">Epilithonimonas hispanica</name>
    <dbReference type="NCBI Taxonomy" id="358687"/>
    <lineage>
        <taxon>Bacteria</taxon>
        <taxon>Pseudomonadati</taxon>
        <taxon>Bacteroidota</taxon>
        <taxon>Flavobacteriia</taxon>
        <taxon>Flavobacteriales</taxon>
        <taxon>Weeksellaceae</taxon>
        <taxon>Chryseobacterium group</taxon>
        <taxon>Epilithonimonas</taxon>
    </lineage>
</organism>
<sequence>MKHIFYILFLLPILFSCQSEKAVNVYPNQVGDIELDEKLDDSNFKKCFVDPFSFQYYNFDGFQYKGEKLEIEKKLERSNLISDKNSTGYITIRFVVNCEGKTGMFRVQQMDENYKEKVFDKKFINQLLDFTKSLNGWIPQEYLGIKINYYQYLTFKIKDGKVSEILP</sequence>
<dbReference type="Proteomes" id="UP000256326">
    <property type="component" value="Unassembled WGS sequence"/>
</dbReference>
<gene>
    <name evidence="2" type="ORF">DRF58_04265</name>
</gene>
<dbReference type="AlphaFoldDB" id="A0A3D9D1K3"/>
<evidence type="ECO:0000313" key="3">
    <source>
        <dbReference type="Proteomes" id="UP000256326"/>
    </source>
</evidence>
<evidence type="ECO:0008006" key="4">
    <source>
        <dbReference type="Google" id="ProtNLM"/>
    </source>
</evidence>
<accession>A0A3D9D1K3</accession>
<feature type="signal peptide" evidence="1">
    <location>
        <begin position="1"/>
        <end position="21"/>
    </location>
</feature>
<dbReference type="EMBL" id="QNUG01000007">
    <property type="protein sequence ID" value="REC71854.1"/>
    <property type="molecule type" value="Genomic_DNA"/>
</dbReference>
<evidence type="ECO:0000313" key="2">
    <source>
        <dbReference type="EMBL" id="REC71854.1"/>
    </source>
</evidence>
<protein>
    <recommendedName>
        <fullName evidence="4">TonB C-terminal domain-containing protein</fullName>
    </recommendedName>
</protein>